<reference evidence="1" key="1">
    <citation type="submission" date="2022-04" db="EMBL/GenBank/DDBJ databases">
        <title>Chromosome-scale genome assembly of Holotrichia oblita Faldermann.</title>
        <authorList>
            <person name="Rongchong L."/>
        </authorList>
    </citation>
    <scope>NUCLEOTIDE SEQUENCE</scope>
    <source>
        <strain evidence="1">81SQS9</strain>
    </source>
</reference>
<evidence type="ECO:0000313" key="2">
    <source>
        <dbReference type="Proteomes" id="UP001056778"/>
    </source>
</evidence>
<organism evidence="1 2">
    <name type="scientific">Holotrichia oblita</name>
    <name type="common">Chafer beetle</name>
    <dbReference type="NCBI Taxonomy" id="644536"/>
    <lineage>
        <taxon>Eukaryota</taxon>
        <taxon>Metazoa</taxon>
        <taxon>Ecdysozoa</taxon>
        <taxon>Arthropoda</taxon>
        <taxon>Hexapoda</taxon>
        <taxon>Insecta</taxon>
        <taxon>Pterygota</taxon>
        <taxon>Neoptera</taxon>
        <taxon>Endopterygota</taxon>
        <taxon>Coleoptera</taxon>
        <taxon>Polyphaga</taxon>
        <taxon>Scarabaeiformia</taxon>
        <taxon>Scarabaeidae</taxon>
        <taxon>Melolonthinae</taxon>
        <taxon>Holotrichia</taxon>
    </lineage>
</organism>
<accession>A0ACB9TEG1</accession>
<gene>
    <name evidence="1" type="ORF">MML48_3g00001434</name>
</gene>
<name>A0ACB9TEG1_HOLOL</name>
<comment type="caution">
    <text evidence="1">The sequence shown here is derived from an EMBL/GenBank/DDBJ whole genome shotgun (WGS) entry which is preliminary data.</text>
</comment>
<proteinExistence type="predicted"/>
<sequence length="150" mass="18010">MGVPKFFRYISERYPCLSEIVKEHQIPQFDNLYLDMNGIIHTCSHPEDDDPHFRITEEKIFQDIFHYIEVLFRMIKPQKLFFMAVDGVAPRAKMNQQRARRFRSAKEAEKLEEKARKKEKLCLQRQDLIQTALLPEQYSWLSYRSNLSIL</sequence>
<protein>
    <submittedName>
        <fullName evidence="1">3' exoribonuclease</fullName>
    </submittedName>
</protein>
<dbReference type="Proteomes" id="UP001056778">
    <property type="component" value="Chromosome 3"/>
</dbReference>
<keyword evidence="2" id="KW-1185">Reference proteome</keyword>
<evidence type="ECO:0000313" key="1">
    <source>
        <dbReference type="EMBL" id="KAI4465246.1"/>
    </source>
</evidence>
<dbReference type="EMBL" id="CM043017">
    <property type="protein sequence ID" value="KAI4465246.1"/>
    <property type="molecule type" value="Genomic_DNA"/>
</dbReference>